<keyword evidence="7" id="KW-1185">Reference proteome</keyword>
<dbReference type="Proteomes" id="UP000292884">
    <property type="component" value="Unassembled WGS sequence"/>
</dbReference>
<gene>
    <name evidence="6" type="ORF">EZ428_17015</name>
</gene>
<feature type="domain" description="Aminotransferase class I/classII large" evidence="5">
    <location>
        <begin position="61"/>
        <end position="385"/>
    </location>
</feature>
<evidence type="ECO:0000256" key="1">
    <source>
        <dbReference type="ARBA" id="ARBA00007970"/>
    </source>
</evidence>
<evidence type="ECO:0000256" key="3">
    <source>
        <dbReference type="ARBA" id="ARBA00022679"/>
    </source>
</evidence>
<dbReference type="InterPro" id="IPR015422">
    <property type="entry name" value="PyrdxlP-dep_Trfase_small"/>
</dbReference>
<protein>
    <submittedName>
        <fullName evidence="6">Histidinol-phosphate aminotransferase family protein</fullName>
    </submittedName>
</protein>
<evidence type="ECO:0000313" key="6">
    <source>
        <dbReference type="EMBL" id="TCC89396.1"/>
    </source>
</evidence>
<dbReference type="PANTHER" id="PTHR43643">
    <property type="entry name" value="HISTIDINOL-PHOSPHATE AMINOTRANSFERASE 2"/>
    <property type="match status" value="1"/>
</dbReference>
<dbReference type="InterPro" id="IPR050106">
    <property type="entry name" value="HistidinolP_aminotransfase"/>
</dbReference>
<dbReference type="InterPro" id="IPR015424">
    <property type="entry name" value="PyrdxlP-dep_Trfase"/>
</dbReference>
<comment type="similarity">
    <text evidence="1">Belongs to the class-II pyridoxal-phosphate-dependent aminotransferase family. Histidinol-phosphate aminotransferase subfamily.</text>
</comment>
<reference evidence="6 7" key="1">
    <citation type="submission" date="2019-02" db="EMBL/GenBank/DDBJ databases">
        <title>Pedobacter sp. RP-1-13 sp. nov., isolated from Arctic soil.</title>
        <authorList>
            <person name="Dahal R.H."/>
        </authorList>
    </citation>
    <scope>NUCLEOTIDE SEQUENCE [LARGE SCALE GENOMIC DNA]</scope>
    <source>
        <strain evidence="6 7">RP-1-13</strain>
    </source>
</reference>
<dbReference type="OrthoDB" id="9813612at2"/>
<dbReference type="Gene3D" id="3.90.1150.10">
    <property type="entry name" value="Aspartate Aminotransferase, domain 1"/>
    <property type="match status" value="1"/>
</dbReference>
<dbReference type="Pfam" id="PF00155">
    <property type="entry name" value="Aminotran_1_2"/>
    <property type="match status" value="1"/>
</dbReference>
<evidence type="ECO:0000256" key="4">
    <source>
        <dbReference type="ARBA" id="ARBA00022898"/>
    </source>
</evidence>
<dbReference type="InterPro" id="IPR006311">
    <property type="entry name" value="TAT_signal"/>
</dbReference>
<evidence type="ECO:0000313" key="7">
    <source>
        <dbReference type="Proteomes" id="UP000292884"/>
    </source>
</evidence>
<dbReference type="EMBL" id="SJSK01000004">
    <property type="protein sequence ID" value="TCC89396.1"/>
    <property type="molecule type" value="Genomic_DNA"/>
</dbReference>
<dbReference type="AlphaFoldDB" id="A0A4V2MI82"/>
<name>A0A4V2MI82_9SPHI</name>
<dbReference type="InterPro" id="IPR004839">
    <property type="entry name" value="Aminotransferase_I/II_large"/>
</dbReference>
<keyword evidence="4" id="KW-0663">Pyridoxal phosphate</keyword>
<proteinExistence type="inferred from homology"/>
<keyword evidence="2 6" id="KW-0032">Aminotransferase</keyword>
<evidence type="ECO:0000256" key="2">
    <source>
        <dbReference type="ARBA" id="ARBA00022576"/>
    </source>
</evidence>
<keyword evidence="3 6" id="KW-0808">Transferase</keyword>
<dbReference type="Gene3D" id="3.40.640.10">
    <property type="entry name" value="Type I PLP-dependent aspartate aminotransferase-like (Major domain)"/>
    <property type="match status" value="1"/>
</dbReference>
<sequence>MANTFNRRSWIKSTAIMAGAATFFSGALNKISAMPRSIQQRVMSDSFADKFAVLRAQPTMKARLSANENPFGPSKAAKKAMKKALDTSYQYPFMHMRELTSKIATHEGIQQSNIMMDAGSSPILLAASLFFAKNGGEIISADPSYNDLPADAEKHGAKWIKTPLTSDYKIDLDAMEAKINDKTALIYICNPNNPTATILDTAKLAAFCERVSKKVPVFIDEAYIDYLPDPKAASMIDMVKKGSNVIVARTFSKLYGFAGLRCGYIVALPETVRSLSAYSTGMMSLTAPTIAAATIAYQETEFLKDALAKTTASKEYLYSVLKAEGYDYIPSSANFVMFPIKISGNKFAQEMNKRGVSIRTWKFSDKEWCRISIGRMDEMKAFAEAFKDIS</sequence>
<comment type="caution">
    <text evidence="6">The sequence shown here is derived from an EMBL/GenBank/DDBJ whole genome shotgun (WGS) entry which is preliminary data.</text>
</comment>
<dbReference type="PANTHER" id="PTHR43643:SF3">
    <property type="entry name" value="HISTIDINOL-PHOSPHATE AMINOTRANSFERASE"/>
    <property type="match status" value="1"/>
</dbReference>
<accession>A0A4V2MI82</accession>
<organism evidence="6 7">
    <name type="scientific">Pedobacter frigiditerrae</name>
    <dbReference type="NCBI Taxonomy" id="2530452"/>
    <lineage>
        <taxon>Bacteria</taxon>
        <taxon>Pseudomonadati</taxon>
        <taxon>Bacteroidota</taxon>
        <taxon>Sphingobacteriia</taxon>
        <taxon>Sphingobacteriales</taxon>
        <taxon>Sphingobacteriaceae</taxon>
        <taxon>Pedobacter</taxon>
    </lineage>
</organism>
<dbReference type="GO" id="GO:0008483">
    <property type="term" value="F:transaminase activity"/>
    <property type="evidence" value="ECO:0007669"/>
    <property type="project" value="UniProtKB-KW"/>
</dbReference>
<evidence type="ECO:0000259" key="5">
    <source>
        <dbReference type="Pfam" id="PF00155"/>
    </source>
</evidence>
<dbReference type="SUPFAM" id="SSF53383">
    <property type="entry name" value="PLP-dependent transferases"/>
    <property type="match status" value="1"/>
</dbReference>
<dbReference type="InterPro" id="IPR015421">
    <property type="entry name" value="PyrdxlP-dep_Trfase_major"/>
</dbReference>
<dbReference type="CDD" id="cd00609">
    <property type="entry name" value="AAT_like"/>
    <property type="match status" value="1"/>
</dbReference>
<dbReference type="GO" id="GO:0030170">
    <property type="term" value="F:pyridoxal phosphate binding"/>
    <property type="evidence" value="ECO:0007669"/>
    <property type="project" value="InterPro"/>
</dbReference>
<dbReference type="RefSeq" id="WP_131554383.1">
    <property type="nucleotide sequence ID" value="NZ_SJSK01000004.1"/>
</dbReference>
<dbReference type="PROSITE" id="PS51318">
    <property type="entry name" value="TAT"/>
    <property type="match status" value="1"/>
</dbReference>